<dbReference type="GO" id="GO:0033290">
    <property type="term" value="C:eukaryotic 48S preinitiation complex"/>
    <property type="evidence" value="ECO:0007669"/>
    <property type="project" value="UniProtKB-UniRule"/>
</dbReference>
<keyword evidence="9" id="KW-1185">Reference proteome</keyword>
<accession>A0A1B7SML0</accession>
<dbReference type="InterPro" id="IPR035979">
    <property type="entry name" value="RBD_domain_sf"/>
</dbReference>
<evidence type="ECO:0000256" key="6">
    <source>
        <dbReference type="HAMAP-Rule" id="MF_03001"/>
    </source>
</evidence>
<dbReference type="PIRSF" id="PIRSF036424">
    <property type="entry name" value="eIF3b"/>
    <property type="match status" value="1"/>
</dbReference>
<dbReference type="PANTHER" id="PTHR14068">
    <property type="entry name" value="EUKARYOTIC TRANSLATION INITIATION FACTOR 3 EIF3 -RELATED"/>
    <property type="match status" value="1"/>
</dbReference>
<protein>
    <recommendedName>
        <fullName evidence="6">Eukaryotic translation initiation factor 3 subunit B</fullName>
        <shortName evidence="6">eIF3b</shortName>
    </recommendedName>
    <alternativeName>
        <fullName evidence="6">Eukaryotic translation initiation factor 3 90 kDa subunit homolog</fullName>
        <shortName evidence="6">eIF3 p90</shortName>
    </alternativeName>
    <alternativeName>
        <fullName evidence="6">Translation initiation factor eIF3, p90 subunit homolog</fullName>
    </alternativeName>
</protein>
<dbReference type="SUPFAM" id="SSF54928">
    <property type="entry name" value="RNA-binding domain, RBD"/>
    <property type="match status" value="1"/>
</dbReference>
<reference evidence="8" key="2">
    <citation type="submission" date="2021-01" db="EMBL/GenBank/DDBJ databases">
        <authorList>
            <person name="Schikora-Tamarit M.A."/>
        </authorList>
    </citation>
    <scope>NUCLEOTIDE SEQUENCE</scope>
    <source>
        <strain evidence="8">NCAIM Y.01608</strain>
    </source>
</reference>
<evidence type="ECO:0000256" key="7">
    <source>
        <dbReference type="PIRNR" id="PIRNR036424"/>
    </source>
</evidence>
<dbReference type="InterPro" id="IPR000504">
    <property type="entry name" value="RRM_dom"/>
</dbReference>
<dbReference type="HAMAP" id="MF_03001">
    <property type="entry name" value="eIF3b"/>
    <property type="match status" value="1"/>
</dbReference>
<dbReference type="SUPFAM" id="SSF82171">
    <property type="entry name" value="DPP6 N-terminal domain-like"/>
    <property type="match status" value="1"/>
</dbReference>
<gene>
    <name evidence="6" type="primary">PRT1</name>
    <name evidence="8" type="ORF">OGATHE_000483</name>
</gene>
<dbReference type="GO" id="GO:0071540">
    <property type="term" value="C:eukaryotic translation initiation factor 3 complex, eIF3e"/>
    <property type="evidence" value="ECO:0007669"/>
    <property type="project" value="EnsemblFungi"/>
</dbReference>
<dbReference type="SMART" id="SM00360">
    <property type="entry name" value="RRM"/>
    <property type="match status" value="1"/>
</dbReference>
<dbReference type="InterPro" id="IPR015943">
    <property type="entry name" value="WD40/YVTN_repeat-like_dom_sf"/>
</dbReference>
<dbReference type="InterPro" id="IPR012677">
    <property type="entry name" value="Nucleotide-bd_a/b_plait_sf"/>
</dbReference>
<dbReference type="CDD" id="cd12278">
    <property type="entry name" value="RRM_eIF3B"/>
    <property type="match status" value="1"/>
</dbReference>
<dbReference type="PANTHER" id="PTHR14068:SF0">
    <property type="entry name" value="EUKARYOTIC TRANSLATION INITIATION FACTOR 3 SUBUNIT B"/>
    <property type="match status" value="1"/>
</dbReference>
<sequence>MPEPIAFDESQVDISSIDFSDLEAKYHVPEPEHSYEHFVICDGAPIAPEAKAPVLKKVLTKLFSQCGKVVDMFMPLENGQTKGFLIIELDSAAAADKAVKQLNGKKLDVKHRLAVNKLPDMEKYALNDNISEEFREPAIPEFRSHGYLKSWLLDPNGREQFMLHHHDTVGVYWYKKNIQPEEVIEPRAHWTSASMKFSPKGTYLFSFFPGGVQAWGGEKFDRIRRFVHPGVQLLDFSPTEKFLVTLSPEPITIPPENHPARAQCLFSADSAGHKLVIWDLQTGLPVRTFALPPNLEKQQSMPWPLIKWSFDDRYCARMGPDALAIYDTTQEFALLDKKLYKAEGIMDFEFAPAGVRLATTRKNDPPETVFSFWTPETPNQSARVSVVQLPSRQVLRTVNLFNVSDVKLCWQDEAKLLCCKVDRHTKSKKTTFTNLELLSLGEKDIPVEKVELKEVVSSFQWEPHGERFVTVSKLDTPNPNIAIPDNVVSFYDVEEAKVAKQVIKKWLCYKTVTKTHANQIRWSPKGRFVVVATITGANGELDFYDTDYDGEKEKEQSDKVKSNLKLLNHHEYKGLTDLAWDPSGRYVAGWSSAWRHKIENGYRIYDLVGILRKEELIDGFREFEWRPRPPSMLSSNDKKKVRKSLKEYAAQFEEADAMEADAELRELILKRKRLLQEWYTWRKEVIAKLKELHLTEEQAETREEVIEEVKEEILEEKEEVIE</sequence>
<dbReference type="AlphaFoldDB" id="A0A1B7SML0"/>
<comment type="similarity">
    <text evidence="6 7">Belongs to the eIF-3 subunit B family.</text>
</comment>
<evidence type="ECO:0000313" key="8">
    <source>
        <dbReference type="EMBL" id="KAH3677829.1"/>
    </source>
</evidence>
<dbReference type="Gene3D" id="3.30.70.330">
    <property type="match status" value="1"/>
</dbReference>
<keyword evidence="2 6" id="KW-0963">Cytoplasm</keyword>
<dbReference type="GO" id="GO:0003743">
    <property type="term" value="F:translation initiation factor activity"/>
    <property type="evidence" value="ECO:0007669"/>
    <property type="project" value="UniProtKB-UniRule"/>
</dbReference>
<dbReference type="GO" id="GO:0031369">
    <property type="term" value="F:translation initiation factor binding"/>
    <property type="evidence" value="ECO:0007669"/>
    <property type="project" value="InterPro"/>
</dbReference>
<evidence type="ECO:0000313" key="9">
    <source>
        <dbReference type="Proteomes" id="UP000788993"/>
    </source>
</evidence>
<dbReference type="Proteomes" id="UP000788993">
    <property type="component" value="Unassembled WGS sequence"/>
</dbReference>
<keyword evidence="4 6" id="KW-0694">RNA-binding</keyword>
<evidence type="ECO:0000256" key="4">
    <source>
        <dbReference type="ARBA" id="ARBA00022884"/>
    </source>
</evidence>
<keyword evidence="5 6" id="KW-0648">Protein biosynthesis</keyword>
<dbReference type="OrthoDB" id="10250414at2759"/>
<comment type="function">
    <text evidence="6">RNA-binding component of the eukaryotic translation initiation factor 3 (eIF-3) complex, which is involved in protein synthesis of a specialized repertoire of mRNAs and, together with other initiation factors, stimulates binding of mRNA and methionyl-tRNAi to the 40S ribosome. The eIF-3 complex specifically targets and initiates translation of a subset of mRNAs involved in cell proliferation.</text>
</comment>
<comment type="subunit">
    <text evidence="6 7">Component of the eukaryotic translation initiation factor 3 (eIF-3) complex.</text>
</comment>
<dbReference type="PROSITE" id="PS50102">
    <property type="entry name" value="RRM"/>
    <property type="match status" value="1"/>
</dbReference>
<comment type="subcellular location">
    <subcellularLocation>
        <location evidence="1 6 7">Cytoplasm</location>
    </subcellularLocation>
</comment>
<dbReference type="InterPro" id="IPR011400">
    <property type="entry name" value="EIF3B"/>
</dbReference>
<dbReference type="InterPro" id="IPR034363">
    <property type="entry name" value="eIF3B_RRM"/>
</dbReference>
<evidence type="ECO:0000256" key="1">
    <source>
        <dbReference type="ARBA" id="ARBA00004496"/>
    </source>
</evidence>
<reference evidence="8" key="1">
    <citation type="journal article" date="2021" name="Open Biol.">
        <title>Shared evolutionary footprints suggest mitochondrial oxidative damage underlies multiple complex I losses in fungi.</title>
        <authorList>
            <person name="Schikora-Tamarit M.A."/>
            <person name="Marcet-Houben M."/>
            <person name="Nosek J."/>
            <person name="Gabaldon T."/>
        </authorList>
    </citation>
    <scope>NUCLEOTIDE SEQUENCE</scope>
    <source>
        <strain evidence="8">NCAIM Y.01608</strain>
    </source>
</reference>
<dbReference type="GO" id="GO:0001732">
    <property type="term" value="P:formation of cytoplasmic translation initiation complex"/>
    <property type="evidence" value="ECO:0007669"/>
    <property type="project" value="UniProtKB-UniRule"/>
</dbReference>
<dbReference type="GO" id="GO:0043614">
    <property type="term" value="C:multi-eIF complex"/>
    <property type="evidence" value="ECO:0007669"/>
    <property type="project" value="EnsemblFungi"/>
</dbReference>
<dbReference type="Gene3D" id="2.130.10.10">
    <property type="entry name" value="YVTN repeat-like/Quinoprotein amine dehydrogenase"/>
    <property type="match status" value="2"/>
</dbReference>
<dbReference type="GO" id="GO:0016282">
    <property type="term" value="C:eukaryotic 43S preinitiation complex"/>
    <property type="evidence" value="ECO:0007669"/>
    <property type="project" value="UniProtKB-UniRule"/>
</dbReference>
<dbReference type="EMBL" id="JAEUBD010000095">
    <property type="protein sequence ID" value="KAH3677829.1"/>
    <property type="molecule type" value="Genomic_DNA"/>
</dbReference>
<dbReference type="GO" id="GO:0003723">
    <property type="term" value="F:RNA binding"/>
    <property type="evidence" value="ECO:0007669"/>
    <property type="project" value="UniProtKB-UniRule"/>
</dbReference>
<comment type="caution">
    <text evidence="8">The sequence shown here is derived from an EMBL/GenBank/DDBJ whole genome shotgun (WGS) entry which is preliminary data.</text>
</comment>
<organism evidence="8 9">
    <name type="scientific">Ogataea polymorpha</name>
    <dbReference type="NCBI Taxonomy" id="460523"/>
    <lineage>
        <taxon>Eukaryota</taxon>
        <taxon>Fungi</taxon>
        <taxon>Dikarya</taxon>
        <taxon>Ascomycota</taxon>
        <taxon>Saccharomycotina</taxon>
        <taxon>Pichiomycetes</taxon>
        <taxon>Pichiales</taxon>
        <taxon>Pichiaceae</taxon>
        <taxon>Ogataea</taxon>
    </lineage>
</organism>
<dbReference type="InterPro" id="IPR013979">
    <property type="entry name" value="TIF_beta_prop-like"/>
</dbReference>
<evidence type="ECO:0000256" key="2">
    <source>
        <dbReference type="ARBA" id="ARBA00022490"/>
    </source>
</evidence>
<dbReference type="Pfam" id="PF00076">
    <property type="entry name" value="RRM_1"/>
    <property type="match status" value="1"/>
</dbReference>
<keyword evidence="3 6" id="KW-0396">Initiation factor</keyword>
<dbReference type="GO" id="GO:0071541">
    <property type="term" value="C:eukaryotic translation initiation factor 3 complex, eIF3m"/>
    <property type="evidence" value="ECO:0007669"/>
    <property type="project" value="EnsemblFungi"/>
</dbReference>
<dbReference type="Pfam" id="PF08662">
    <property type="entry name" value="eIF2A"/>
    <property type="match status" value="1"/>
</dbReference>
<dbReference type="GO" id="GO:0042802">
    <property type="term" value="F:identical protein binding"/>
    <property type="evidence" value="ECO:0007669"/>
    <property type="project" value="EnsemblFungi"/>
</dbReference>
<evidence type="ECO:0000256" key="5">
    <source>
        <dbReference type="ARBA" id="ARBA00022917"/>
    </source>
</evidence>
<proteinExistence type="inferred from homology"/>
<comment type="function">
    <text evidence="7">Component of the eukaryotic translation initiation factor 3 (eIF-3) complex, which is involved in protein synthesis and, together with other initiation factors, stimulates binding of mRNA and methionyl-tRNAi to the 40S ribosome.</text>
</comment>
<dbReference type="GO" id="GO:0010494">
    <property type="term" value="C:cytoplasmic stress granule"/>
    <property type="evidence" value="ECO:0007669"/>
    <property type="project" value="EnsemblFungi"/>
</dbReference>
<dbReference type="RefSeq" id="XP_018212541.1">
    <property type="nucleotide sequence ID" value="XM_018356565.1"/>
</dbReference>
<name>A0A1B7SML0_9ASCO</name>
<evidence type="ECO:0000256" key="3">
    <source>
        <dbReference type="ARBA" id="ARBA00022540"/>
    </source>
</evidence>